<accession>A0A8J9YT80</accession>
<protein>
    <submittedName>
        <fullName evidence="3">Hypp6342 protein</fullName>
    </submittedName>
</protein>
<feature type="region of interest" description="Disordered" evidence="1">
    <location>
        <begin position="83"/>
        <end position="105"/>
    </location>
</feature>
<feature type="compositionally biased region" description="Low complexity" evidence="1">
    <location>
        <begin position="24"/>
        <end position="44"/>
    </location>
</feature>
<evidence type="ECO:0000313" key="3">
    <source>
        <dbReference type="EMBL" id="CAH1241299.1"/>
    </source>
</evidence>
<gene>
    <name evidence="3" type="primary">Hypp6342</name>
    <name evidence="3" type="ORF">BLAG_LOCUS4997</name>
</gene>
<keyword evidence="2" id="KW-1133">Transmembrane helix</keyword>
<sequence>MEYTEHTFTVETFTIIQTAMPPVTTQTTELPVTTRNTETRTSTSKGNNTSTPLLTAGITLSVVGGVAIIAAIVICAVVMKKRQPTRRESSGTSPSALAMRTLPPRPDSLDYDAIAVRYANSPAPKQDSSGRGASPNSLDIGTTYLDLNAPTAYSDSPDVDVDTTYQGLNPSTMSDPTYTRLNSPSANEHIYSNEVGNGLYANV</sequence>
<feature type="region of interest" description="Disordered" evidence="1">
    <location>
        <begin position="24"/>
        <end position="50"/>
    </location>
</feature>
<keyword evidence="2" id="KW-0812">Transmembrane</keyword>
<feature type="transmembrane region" description="Helical" evidence="2">
    <location>
        <begin position="53"/>
        <end position="79"/>
    </location>
</feature>
<name>A0A8J9YT80_BRALA</name>
<dbReference type="EMBL" id="OV696697">
    <property type="protein sequence ID" value="CAH1241299.1"/>
    <property type="molecule type" value="Genomic_DNA"/>
</dbReference>
<evidence type="ECO:0000256" key="1">
    <source>
        <dbReference type="SAM" id="MobiDB-lite"/>
    </source>
</evidence>
<proteinExistence type="predicted"/>
<dbReference type="OrthoDB" id="10634558at2759"/>
<reference evidence="3" key="1">
    <citation type="submission" date="2022-01" db="EMBL/GenBank/DDBJ databases">
        <authorList>
            <person name="Braso-Vives M."/>
        </authorList>
    </citation>
    <scope>NUCLEOTIDE SEQUENCE</scope>
</reference>
<organism evidence="3 4">
    <name type="scientific">Branchiostoma lanceolatum</name>
    <name type="common">Common lancelet</name>
    <name type="synonym">Amphioxus lanceolatum</name>
    <dbReference type="NCBI Taxonomy" id="7740"/>
    <lineage>
        <taxon>Eukaryota</taxon>
        <taxon>Metazoa</taxon>
        <taxon>Chordata</taxon>
        <taxon>Cephalochordata</taxon>
        <taxon>Leptocardii</taxon>
        <taxon>Amphioxiformes</taxon>
        <taxon>Branchiostomatidae</taxon>
        <taxon>Branchiostoma</taxon>
    </lineage>
</organism>
<keyword evidence="4" id="KW-1185">Reference proteome</keyword>
<keyword evidence="2" id="KW-0472">Membrane</keyword>
<evidence type="ECO:0000313" key="4">
    <source>
        <dbReference type="Proteomes" id="UP000838412"/>
    </source>
</evidence>
<dbReference type="Proteomes" id="UP000838412">
    <property type="component" value="Chromosome 12"/>
</dbReference>
<evidence type="ECO:0000256" key="2">
    <source>
        <dbReference type="SAM" id="Phobius"/>
    </source>
</evidence>
<dbReference type="AlphaFoldDB" id="A0A8J9YT80"/>